<keyword evidence="3" id="KW-1185">Reference proteome</keyword>
<gene>
    <name evidence="2" type="ORF">JAAARDRAFT_34990</name>
</gene>
<dbReference type="InParanoid" id="A0A067Q3V2"/>
<feature type="region of interest" description="Disordered" evidence="1">
    <location>
        <begin position="1"/>
        <end position="27"/>
    </location>
</feature>
<dbReference type="HOGENOM" id="CLU_2512935_0_0_1"/>
<accession>A0A067Q3V2</accession>
<evidence type="ECO:0000313" key="2">
    <source>
        <dbReference type="EMBL" id="KDQ58172.1"/>
    </source>
</evidence>
<proteinExistence type="predicted"/>
<sequence>MDMESPLGRLNDAGPFHRIDTSGSNLGVCSTACERDTSKHGRPSNNILALAPPPFIPSFTTKYLPEYPHLHPLAQVPHDEPPKRS</sequence>
<organism evidence="2 3">
    <name type="scientific">Jaapia argillacea MUCL 33604</name>
    <dbReference type="NCBI Taxonomy" id="933084"/>
    <lineage>
        <taxon>Eukaryota</taxon>
        <taxon>Fungi</taxon>
        <taxon>Dikarya</taxon>
        <taxon>Basidiomycota</taxon>
        <taxon>Agaricomycotina</taxon>
        <taxon>Agaricomycetes</taxon>
        <taxon>Agaricomycetidae</taxon>
        <taxon>Jaapiales</taxon>
        <taxon>Jaapiaceae</taxon>
        <taxon>Jaapia</taxon>
    </lineage>
</organism>
<evidence type="ECO:0000256" key="1">
    <source>
        <dbReference type="SAM" id="MobiDB-lite"/>
    </source>
</evidence>
<evidence type="ECO:0000313" key="3">
    <source>
        <dbReference type="Proteomes" id="UP000027265"/>
    </source>
</evidence>
<name>A0A067Q3V2_9AGAM</name>
<dbReference type="AlphaFoldDB" id="A0A067Q3V2"/>
<reference evidence="3" key="1">
    <citation type="journal article" date="2014" name="Proc. Natl. Acad. Sci. U.S.A.">
        <title>Extensive sampling of basidiomycete genomes demonstrates inadequacy of the white-rot/brown-rot paradigm for wood decay fungi.</title>
        <authorList>
            <person name="Riley R."/>
            <person name="Salamov A.A."/>
            <person name="Brown D.W."/>
            <person name="Nagy L.G."/>
            <person name="Floudas D."/>
            <person name="Held B.W."/>
            <person name="Levasseur A."/>
            <person name="Lombard V."/>
            <person name="Morin E."/>
            <person name="Otillar R."/>
            <person name="Lindquist E.A."/>
            <person name="Sun H."/>
            <person name="LaButti K.M."/>
            <person name="Schmutz J."/>
            <person name="Jabbour D."/>
            <person name="Luo H."/>
            <person name="Baker S.E."/>
            <person name="Pisabarro A.G."/>
            <person name="Walton J.D."/>
            <person name="Blanchette R.A."/>
            <person name="Henrissat B."/>
            <person name="Martin F."/>
            <person name="Cullen D."/>
            <person name="Hibbett D.S."/>
            <person name="Grigoriev I.V."/>
        </authorList>
    </citation>
    <scope>NUCLEOTIDE SEQUENCE [LARGE SCALE GENOMIC DNA]</scope>
    <source>
        <strain evidence="3">MUCL 33604</strain>
    </source>
</reference>
<protein>
    <submittedName>
        <fullName evidence="2">Uncharacterized protein</fullName>
    </submittedName>
</protein>
<dbReference type="Proteomes" id="UP000027265">
    <property type="component" value="Unassembled WGS sequence"/>
</dbReference>
<dbReference type="EMBL" id="KL197718">
    <property type="protein sequence ID" value="KDQ58172.1"/>
    <property type="molecule type" value="Genomic_DNA"/>
</dbReference>